<evidence type="ECO:0000313" key="2">
    <source>
        <dbReference type="Proteomes" id="UP001604277"/>
    </source>
</evidence>
<organism evidence="1 2">
    <name type="scientific">Forsythia ovata</name>
    <dbReference type="NCBI Taxonomy" id="205694"/>
    <lineage>
        <taxon>Eukaryota</taxon>
        <taxon>Viridiplantae</taxon>
        <taxon>Streptophyta</taxon>
        <taxon>Embryophyta</taxon>
        <taxon>Tracheophyta</taxon>
        <taxon>Spermatophyta</taxon>
        <taxon>Magnoliopsida</taxon>
        <taxon>eudicotyledons</taxon>
        <taxon>Gunneridae</taxon>
        <taxon>Pentapetalae</taxon>
        <taxon>asterids</taxon>
        <taxon>lamiids</taxon>
        <taxon>Lamiales</taxon>
        <taxon>Oleaceae</taxon>
        <taxon>Forsythieae</taxon>
        <taxon>Forsythia</taxon>
    </lineage>
</organism>
<evidence type="ECO:0000313" key="1">
    <source>
        <dbReference type="EMBL" id="KAL2508453.1"/>
    </source>
</evidence>
<dbReference type="Proteomes" id="UP001604277">
    <property type="component" value="Unassembled WGS sequence"/>
</dbReference>
<name>A0ABD1T6U6_9LAMI</name>
<accession>A0ABD1T6U6</accession>
<keyword evidence="2" id="KW-1185">Reference proteome</keyword>
<protein>
    <submittedName>
        <fullName evidence="1">Uncharacterized protein</fullName>
    </submittedName>
</protein>
<dbReference type="AlphaFoldDB" id="A0ABD1T6U6"/>
<proteinExistence type="predicted"/>
<reference evidence="2" key="1">
    <citation type="submission" date="2024-07" db="EMBL/GenBank/DDBJ databases">
        <title>Two chromosome-level genome assemblies of Korean endemic species Abeliophyllum distichum and Forsythia ovata (Oleaceae).</title>
        <authorList>
            <person name="Jang H."/>
        </authorList>
    </citation>
    <scope>NUCLEOTIDE SEQUENCE [LARGE SCALE GENOMIC DNA]</scope>
</reference>
<gene>
    <name evidence="1" type="ORF">Fot_32100</name>
</gene>
<comment type="caution">
    <text evidence="1">The sequence shown here is derived from an EMBL/GenBank/DDBJ whole genome shotgun (WGS) entry which is preliminary data.</text>
</comment>
<sequence length="135" mass="15647">MPNQMTSRPLQLKYNYQNAEVKVFSPRNSYQAKTFSQDPKGRKALSTTRYCKYHHVYNHDISECPNMRPSMEEMIVEVINRLSGSRAEVEVGLTHKEDDPRNISTNNHRIIQPSKGKTEDRIGTIQMVTAQFGRF</sequence>
<dbReference type="EMBL" id="JBFOLJ010000009">
    <property type="protein sequence ID" value="KAL2508453.1"/>
    <property type="molecule type" value="Genomic_DNA"/>
</dbReference>